<organism evidence="3">
    <name type="scientific">Craspedostauros australis</name>
    <dbReference type="NCBI Taxonomy" id="1486917"/>
    <lineage>
        <taxon>Eukaryota</taxon>
        <taxon>Sar</taxon>
        <taxon>Stramenopiles</taxon>
        <taxon>Ochrophyta</taxon>
        <taxon>Bacillariophyta</taxon>
        <taxon>Bacillariophyceae</taxon>
        <taxon>Bacillariophycidae</taxon>
        <taxon>Naviculales</taxon>
        <taxon>Naviculaceae</taxon>
        <taxon>Craspedostauros</taxon>
    </lineage>
</organism>
<dbReference type="PANTHER" id="PTHR40036">
    <property type="entry name" value="MACROCIN O-METHYLTRANSFERASE"/>
    <property type="match status" value="1"/>
</dbReference>
<dbReference type="AlphaFoldDB" id="A0A7R9WMA8"/>
<dbReference type="InterPro" id="IPR029063">
    <property type="entry name" value="SAM-dependent_MTases_sf"/>
</dbReference>
<keyword evidence="2" id="KW-0472">Membrane</keyword>
<evidence type="ECO:0000256" key="1">
    <source>
        <dbReference type="SAM" id="MobiDB-lite"/>
    </source>
</evidence>
<feature type="transmembrane region" description="Helical" evidence="2">
    <location>
        <begin position="16"/>
        <end position="37"/>
    </location>
</feature>
<dbReference type="SUPFAM" id="SSF53335">
    <property type="entry name" value="S-adenosyl-L-methionine-dependent methyltransferases"/>
    <property type="match status" value="1"/>
</dbReference>
<evidence type="ECO:0000256" key="2">
    <source>
        <dbReference type="SAM" id="Phobius"/>
    </source>
</evidence>
<feature type="compositionally biased region" description="Low complexity" evidence="1">
    <location>
        <begin position="54"/>
        <end position="65"/>
    </location>
</feature>
<evidence type="ECO:0008006" key="4">
    <source>
        <dbReference type="Google" id="ProtNLM"/>
    </source>
</evidence>
<name>A0A7R9WMA8_9STRA</name>
<sequence>MPRVKHGGSKKPQASFVIRMVAAGFMLMLGSVVYLSFSISHSINKLESSSTSSQQAPALRQAQRLMPETQPAARASAGGGAFILGPPADAIALIKKRLEWLDTITFYEDKEDIDTRAKMAYLEMLKSTVSATAYGASEMSVIPALGKRRSRVKPYNEKRRQQGNDWTYLGYTMTGTARLNNVRDLLMDVFKNNIPGDYIETGVWRGGSSIFARGVIEVFGQGHRHSYVCDSFQGLPPGDKNIHKGDTGWDNTPYLEVSKEHVMGFFREVNLLNEEKVHFVKGFFKDSMPGLSKQVGKFAVMRLDGDMYESTVDVLYTMYDKLSIGGYLIIDDWWATKNVPFPAKDACEDFFLVHGINPEIIPVDNMSIYWKKTEEVNIQYWRYEQKKFK</sequence>
<dbReference type="Gene3D" id="3.40.50.150">
    <property type="entry name" value="Vaccinia Virus protein VP39"/>
    <property type="match status" value="1"/>
</dbReference>
<dbReference type="EMBL" id="HBEF01002167">
    <property type="protein sequence ID" value="CAD8329254.1"/>
    <property type="molecule type" value="Transcribed_RNA"/>
</dbReference>
<accession>A0A7R9WMA8</accession>
<dbReference type="Pfam" id="PF05711">
    <property type="entry name" value="TylF"/>
    <property type="match status" value="1"/>
</dbReference>
<keyword evidence="2" id="KW-0812">Transmembrane</keyword>
<protein>
    <recommendedName>
        <fullName evidence="4">Macrocin O-methyltransferase</fullName>
    </recommendedName>
</protein>
<gene>
    <name evidence="3" type="ORF">CAUS1442_LOCUS1352</name>
</gene>
<proteinExistence type="predicted"/>
<reference evidence="3" key="1">
    <citation type="submission" date="2021-01" db="EMBL/GenBank/DDBJ databases">
        <authorList>
            <person name="Corre E."/>
            <person name="Pelletier E."/>
            <person name="Niang G."/>
            <person name="Scheremetjew M."/>
            <person name="Finn R."/>
            <person name="Kale V."/>
            <person name="Holt S."/>
            <person name="Cochrane G."/>
            <person name="Meng A."/>
            <person name="Brown T."/>
            <person name="Cohen L."/>
        </authorList>
    </citation>
    <scope>NUCLEOTIDE SEQUENCE</scope>
    <source>
        <strain evidence="3">CCMP3328</strain>
    </source>
</reference>
<keyword evidence="2" id="KW-1133">Transmembrane helix</keyword>
<evidence type="ECO:0000313" key="3">
    <source>
        <dbReference type="EMBL" id="CAD8329254.1"/>
    </source>
</evidence>
<feature type="region of interest" description="Disordered" evidence="1">
    <location>
        <begin position="50"/>
        <end position="71"/>
    </location>
</feature>
<dbReference type="PANTHER" id="PTHR40036:SF1">
    <property type="entry name" value="MACROCIN O-METHYLTRANSFERASE"/>
    <property type="match status" value="1"/>
</dbReference>
<dbReference type="InterPro" id="IPR008884">
    <property type="entry name" value="TylF_MeTrfase"/>
</dbReference>